<proteinExistence type="predicted"/>
<reference evidence="3" key="1">
    <citation type="submission" date="2022-01" db="EMBL/GenBank/DDBJ databases">
        <authorList>
            <person name="King R."/>
        </authorList>
    </citation>
    <scope>NUCLEOTIDE SEQUENCE</scope>
</reference>
<organism evidence="3 4">
    <name type="scientific">Chironomus riparius</name>
    <dbReference type="NCBI Taxonomy" id="315576"/>
    <lineage>
        <taxon>Eukaryota</taxon>
        <taxon>Metazoa</taxon>
        <taxon>Ecdysozoa</taxon>
        <taxon>Arthropoda</taxon>
        <taxon>Hexapoda</taxon>
        <taxon>Insecta</taxon>
        <taxon>Pterygota</taxon>
        <taxon>Neoptera</taxon>
        <taxon>Endopterygota</taxon>
        <taxon>Diptera</taxon>
        <taxon>Nematocera</taxon>
        <taxon>Chironomoidea</taxon>
        <taxon>Chironomidae</taxon>
        <taxon>Chironominae</taxon>
        <taxon>Chironomus</taxon>
    </lineage>
</organism>
<feature type="signal peptide" evidence="2">
    <location>
        <begin position="1"/>
        <end position="22"/>
    </location>
</feature>
<keyword evidence="1" id="KW-0472">Membrane</keyword>
<dbReference type="EMBL" id="OU895877">
    <property type="protein sequence ID" value="CAH1709549.1"/>
    <property type="molecule type" value="Genomic_DNA"/>
</dbReference>
<keyword evidence="4" id="KW-1185">Reference proteome</keyword>
<reference evidence="3" key="2">
    <citation type="submission" date="2022-10" db="EMBL/GenBank/DDBJ databases">
        <authorList>
            <consortium name="ENA_rothamsted_submissions"/>
            <consortium name="culmorum"/>
            <person name="King R."/>
        </authorList>
    </citation>
    <scope>NUCLEOTIDE SEQUENCE</scope>
</reference>
<gene>
    <name evidence="3" type="ORF">CHIRRI_LOCUS1226</name>
</gene>
<evidence type="ECO:0000313" key="3">
    <source>
        <dbReference type="EMBL" id="CAH1709549.1"/>
    </source>
</evidence>
<dbReference type="AlphaFoldDB" id="A0A9P0NC87"/>
<evidence type="ECO:0000256" key="1">
    <source>
        <dbReference type="SAM" id="Phobius"/>
    </source>
</evidence>
<evidence type="ECO:0000313" key="4">
    <source>
        <dbReference type="Proteomes" id="UP001153620"/>
    </source>
</evidence>
<sequence>MRTFKVFINLLILSLSLSSILCEESKPFQANAFENEGEEVIGENFETLDGDIDKIWGSINDDSVRIGSSISFRRNDSIGTVASWNVTVSYSRIIDGLRLRSVNNSGTVGDIVDGGIGYNFASFVLLGNENYLHFIIDAFENYTSSLLTTSTTTPIPDRIIEEWGTINYASRIIYPRESHHVVSSPGQVLEWVIKINSTSPMDGIRLTSFEDSVASGEITEGGIGYNFATVKIIAKAENISCLFEKFENGTYTTLLPTTTSLLTTTSLPTTTTTLKPEEGEIKDWGKISDETKLSEKSFQNYPQSGVMAIRNETVKITGTILGMKLKSLNNTNGLWELIGGGLNESFVTFNFKGTEAGRPYDFDLAIFGNSAATLKLSLFLIILSSILFTLFK</sequence>
<keyword evidence="1" id="KW-0812">Transmembrane</keyword>
<keyword evidence="2" id="KW-0732">Signal</keyword>
<feature type="transmembrane region" description="Helical" evidence="1">
    <location>
        <begin position="372"/>
        <end position="391"/>
    </location>
</feature>
<keyword evidence="1" id="KW-1133">Transmembrane helix</keyword>
<dbReference type="Proteomes" id="UP001153620">
    <property type="component" value="Chromosome 1"/>
</dbReference>
<evidence type="ECO:0000256" key="2">
    <source>
        <dbReference type="SAM" id="SignalP"/>
    </source>
</evidence>
<protein>
    <submittedName>
        <fullName evidence="3">Uncharacterized protein</fullName>
    </submittedName>
</protein>
<accession>A0A9P0NC87</accession>
<name>A0A9P0NC87_9DIPT</name>
<feature type="chain" id="PRO_5040392986" evidence="2">
    <location>
        <begin position="23"/>
        <end position="392"/>
    </location>
</feature>